<evidence type="ECO:0000256" key="6">
    <source>
        <dbReference type="SAM" id="SignalP"/>
    </source>
</evidence>
<keyword evidence="5" id="KW-1133">Transmembrane helix</keyword>
<keyword evidence="1" id="KW-0677">Repeat</keyword>
<keyword evidence="2 3" id="KW-0802">TPR repeat</keyword>
<evidence type="ECO:0008006" key="8">
    <source>
        <dbReference type="Google" id="ProtNLM"/>
    </source>
</evidence>
<accession>A0A832I0Q0</accession>
<dbReference type="SUPFAM" id="SSF48452">
    <property type="entry name" value="TPR-like"/>
    <property type="match status" value="1"/>
</dbReference>
<evidence type="ECO:0000256" key="2">
    <source>
        <dbReference type="ARBA" id="ARBA00022803"/>
    </source>
</evidence>
<evidence type="ECO:0000256" key="4">
    <source>
        <dbReference type="SAM" id="MobiDB-lite"/>
    </source>
</evidence>
<feature type="transmembrane region" description="Helical" evidence="5">
    <location>
        <begin position="214"/>
        <end position="232"/>
    </location>
</feature>
<sequence>MLALAVALAAAWPAPTSAAAPAASQEVTPDLRDLTAWLELQRARHGAAFPDEARLFYRQGLMAREAGRSAEAERLVRGAAELDPSFVEPHLTIASWSLFREPSQSLLHLATVLELARGNFVLQHALVANLVYLGLQSVLLGLLALGLLVVVVHADDLRHPWQERLTAWLSPVTARWWAWAIVLLPFLAGLGPVLPTLAALGLLWPVLRGRERAAFVALLAAAVASPIATHALDRLATPLHEERAPLYGVPLLENQAPSPSAEARLARLSAAQPDNAFLHFGLAWTAKRRGDLARAEAGYREVLRLWPDDDRALVNLGHVLALRGRDEDALALFTRATQVAPDNAAAWFNASQIHTRRFDYRAATEALGRASALDFDLVKAYQARGADDGTLAFVDCWIAPATFWRAASTAPPAGDAARALPPAWRGRIEASGWPFAAAALCVAVLALVAGRAEHRHTPLRSCSNCGVVVCRRCAHRRRELALCPSCAEVEARAESPDFARVLLLQHARRRRRGRHLIETALATLVPGFGLVVHRRVVRPFAMLAAAAALLAGTAGMTAPFAFEPRVGLGDGGGPAPLVVALWIALYAASLAAHARLEARRRAQEAQLAAPVRSRSAPPTRHAPPAAAA</sequence>
<evidence type="ECO:0000313" key="7">
    <source>
        <dbReference type="EMBL" id="HGZ42872.1"/>
    </source>
</evidence>
<feature type="chain" id="PRO_5032489410" description="Tetratricopeptide repeat protein" evidence="6">
    <location>
        <begin position="19"/>
        <end position="628"/>
    </location>
</feature>
<dbReference type="Pfam" id="PF14559">
    <property type="entry name" value="TPR_19"/>
    <property type="match status" value="1"/>
</dbReference>
<organism evidence="7">
    <name type="scientific">Eiseniibacteriota bacterium</name>
    <dbReference type="NCBI Taxonomy" id="2212470"/>
    <lineage>
        <taxon>Bacteria</taxon>
        <taxon>Candidatus Eiseniibacteriota</taxon>
    </lineage>
</organism>
<evidence type="ECO:0000256" key="5">
    <source>
        <dbReference type="SAM" id="Phobius"/>
    </source>
</evidence>
<reference evidence="7" key="1">
    <citation type="journal article" date="2020" name="mSystems">
        <title>Genome- and Community-Level Interaction Insights into Carbon Utilization and Element Cycling Functions of Hydrothermarchaeota in Hydrothermal Sediment.</title>
        <authorList>
            <person name="Zhou Z."/>
            <person name="Liu Y."/>
            <person name="Xu W."/>
            <person name="Pan J."/>
            <person name="Luo Z.H."/>
            <person name="Li M."/>
        </authorList>
    </citation>
    <scope>NUCLEOTIDE SEQUENCE [LARGE SCALE GENOMIC DNA]</scope>
    <source>
        <strain evidence="7">SpSt-381</strain>
    </source>
</reference>
<dbReference type="Gene3D" id="1.25.40.10">
    <property type="entry name" value="Tetratricopeptide repeat domain"/>
    <property type="match status" value="1"/>
</dbReference>
<dbReference type="CDD" id="cd00065">
    <property type="entry name" value="FYVE_like_SF"/>
    <property type="match status" value="1"/>
</dbReference>
<feature type="transmembrane region" description="Helical" evidence="5">
    <location>
        <begin position="432"/>
        <end position="450"/>
    </location>
</feature>
<keyword evidence="5" id="KW-0472">Membrane</keyword>
<dbReference type="InterPro" id="IPR052346">
    <property type="entry name" value="O-mannosyl-transferase_TMTC"/>
</dbReference>
<dbReference type="PANTHER" id="PTHR44227">
    <property type="match status" value="1"/>
</dbReference>
<feature type="region of interest" description="Disordered" evidence="4">
    <location>
        <begin position="607"/>
        <end position="628"/>
    </location>
</feature>
<feature type="repeat" description="TPR" evidence="3">
    <location>
        <begin position="310"/>
        <end position="343"/>
    </location>
</feature>
<feature type="compositionally biased region" description="Low complexity" evidence="4">
    <location>
        <begin position="616"/>
        <end position="628"/>
    </location>
</feature>
<dbReference type="AlphaFoldDB" id="A0A832I0Q0"/>
<dbReference type="InterPro" id="IPR019734">
    <property type="entry name" value="TPR_rpt"/>
</dbReference>
<gene>
    <name evidence="7" type="ORF">ENR23_05490</name>
</gene>
<dbReference type="SMART" id="SM00028">
    <property type="entry name" value="TPR"/>
    <property type="match status" value="4"/>
</dbReference>
<feature type="transmembrane region" description="Helical" evidence="5">
    <location>
        <begin position="129"/>
        <end position="154"/>
    </location>
</feature>
<keyword evidence="5" id="KW-0812">Transmembrane</keyword>
<dbReference type="PANTHER" id="PTHR44227:SF3">
    <property type="entry name" value="PROTEIN O-MANNOSYL-TRANSFERASE TMTC4"/>
    <property type="match status" value="1"/>
</dbReference>
<keyword evidence="6" id="KW-0732">Signal</keyword>
<evidence type="ECO:0000256" key="3">
    <source>
        <dbReference type="PROSITE-ProRule" id="PRU00339"/>
    </source>
</evidence>
<feature type="transmembrane region" description="Helical" evidence="5">
    <location>
        <begin position="540"/>
        <end position="562"/>
    </location>
</feature>
<dbReference type="InterPro" id="IPR011990">
    <property type="entry name" value="TPR-like_helical_dom_sf"/>
</dbReference>
<feature type="signal peptide" evidence="6">
    <location>
        <begin position="1"/>
        <end position="18"/>
    </location>
</feature>
<name>A0A832I0Q0_UNCEI</name>
<dbReference type="EMBL" id="DSQF01000012">
    <property type="protein sequence ID" value="HGZ42872.1"/>
    <property type="molecule type" value="Genomic_DNA"/>
</dbReference>
<evidence type="ECO:0000256" key="1">
    <source>
        <dbReference type="ARBA" id="ARBA00022737"/>
    </source>
</evidence>
<feature type="transmembrane region" description="Helical" evidence="5">
    <location>
        <begin position="174"/>
        <end position="207"/>
    </location>
</feature>
<proteinExistence type="predicted"/>
<dbReference type="PROSITE" id="PS50005">
    <property type="entry name" value="TPR"/>
    <property type="match status" value="1"/>
</dbReference>
<comment type="caution">
    <text evidence="7">The sequence shown here is derived from an EMBL/GenBank/DDBJ whole genome shotgun (WGS) entry which is preliminary data.</text>
</comment>
<feature type="transmembrane region" description="Helical" evidence="5">
    <location>
        <begin position="574"/>
        <end position="592"/>
    </location>
</feature>
<protein>
    <recommendedName>
        <fullName evidence="8">Tetratricopeptide repeat protein</fullName>
    </recommendedName>
</protein>